<dbReference type="Pfam" id="PF12763">
    <property type="entry name" value="EH"/>
    <property type="match status" value="3"/>
</dbReference>
<dbReference type="PROSITE" id="PS00018">
    <property type="entry name" value="EF_HAND_1"/>
    <property type="match status" value="1"/>
</dbReference>
<dbReference type="InterPro" id="IPR011992">
    <property type="entry name" value="EF-hand-dom_pair"/>
</dbReference>
<comment type="caution">
    <text evidence="5">The sequence shown here is derived from an EMBL/GenBank/DDBJ whole genome shotgun (WGS) entry which is preliminary data.</text>
</comment>
<dbReference type="InterPro" id="IPR036028">
    <property type="entry name" value="SH3-like_dom_sf"/>
</dbReference>
<sequence>SQLPPPVLGQIWSLADTNADGKLDLKEFSIACKPPIPPMPTVPPLPVLPPQPLMSGMPAQSMSSNSLLGDFNNSPLINTTPAQNMMPNQPVMGTTQLIMSTTQPIMGNTQPIMGNTQPIMGTQPMMPPVIPPMKPSVPDLISGPIMSTNQSIMGTSQPIMGTSQPIMGTSQPIMPSSQVGSLIPQSPPHVPTGTPVASLISSPPKAMAMAGSTPQPVTVAGGVCGDEPHGAAHGRHEPAACRVGHTAATETQVTISPTLPCLVVVYTQLFNATDRLKAGAVSGAQARAIMLQSRLPQQTLAQIWALADLDSDGKLAVQRDGPAEGGRRVGRAGPRHHAAVAAAAADPRADLGVYAKLFNATVRVKAGAVSGAQARAIMLQSRLPQQTLAQIWALADLGSDGKLVYNSQNQLVSPPKLSKIELDAKAKATDGASEDGKLNMMEVTLKQLRDKVDAARAIVDHKKRDLSASDTQLSDLTAQVSQLKDKCETVWQLYQQRSAASAPVWRCIYPFSARSADELALQPGDLYFLLMSHLENRRSKL</sequence>
<dbReference type="SUPFAM" id="SSF47473">
    <property type="entry name" value="EF-hand"/>
    <property type="match status" value="3"/>
</dbReference>
<dbReference type="Gene3D" id="1.10.238.10">
    <property type="entry name" value="EF-hand"/>
    <property type="match status" value="3"/>
</dbReference>
<evidence type="ECO:0000259" key="3">
    <source>
        <dbReference type="PROSITE" id="PS50031"/>
    </source>
</evidence>
<feature type="domain" description="EH" evidence="3">
    <location>
        <begin position="350"/>
        <end position="395"/>
    </location>
</feature>
<feature type="domain" description="EH" evidence="3">
    <location>
        <begin position="1"/>
        <end position="31"/>
    </location>
</feature>
<dbReference type="STRING" id="104452.A0A0L7LHJ1"/>
<evidence type="ECO:0000259" key="4">
    <source>
        <dbReference type="PROSITE" id="PS50222"/>
    </source>
</evidence>
<evidence type="ECO:0000256" key="1">
    <source>
        <dbReference type="ARBA" id="ARBA00022837"/>
    </source>
</evidence>
<feature type="domain" description="EF-hand" evidence="4">
    <location>
        <begin position="3"/>
        <end position="38"/>
    </location>
</feature>
<keyword evidence="1" id="KW-0106">Calcium</keyword>
<organism evidence="5 6">
    <name type="scientific">Operophtera brumata</name>
    <name type="common">Winter moth</name>
    <name type="synonym">Phalaena brumata</name>
    <dbReference type="NCBI Taxonomy" id="104452"/>
    <lineage>
        <taxon>Eukaryota</taxon>
        <taxon>Metazoa</taxon>
        <taxon>Ecdysozoa</taxon>
        <taxon>Arthropoda</taxon>
        <taxon>Hexapoda</taxon>
        <taxon>Insecta</taxon>
        <taxon>Pterygota</taxon>
        <taxon>Neoptera</taxon>
        <taxon>Endopterygota</taxon>
        <taxon>Lepidoptera</taxon>
        <taxon>Glossata</taxon>
        <taxon>Ditrysia</taxon>
        <taxon>Geometroidea</taxon>
        <taxon>Geometridae</taxon>
        <taxon>Larentiinae</taxon>
        <taxon>Operophtera</taxon>
    </lineage>
</organism>
<gene>
    <name evidence="5" type="ORF">OBRU01_08497</name>
</gene>
<dbReference type="EMBL" id="JTDY01001101">
    <property type="protein sequence ID" value="KOB74880.1"/>
    <property type="molecule type" value="Genomic_DNA"/>
</dbReference>
<dbReference type="SUPFAM" id="SSF50044">
    <property type="entry name" value="SH3-domain"/>
    <property type="match status" value="1"/>
</dbReference>
<dbReference type="GO" id="GO:0042734">
    <property type="term" value="C:presynaptic membrane"/>
    <property type="evidence" value="ECO:0007669"/>
    <property type="project" value="TreeGrafter"/>
</dbReference>
<dbReference type="GO" id="GO:0005737">
    <property type="term" value="C:cytoplasm"/>
    <property type="evidence" value="ECO:0007669"/>
    <property type="project" value="TreeGrafter"/>
</dbReference>
<evidence type="ECO:0000313" key="5">
    <source>
        <dbReference type="EMBL" id="KOB74880.1"/>
    </source>
</evidence>
<dbReference type="PROSITE" id="PS50222">
    <property type="entry name" value="EF_HAND_2"/>
    <property type="match status" value="1"/>
</dbReference>
<dbReference type="GO" id="GO:0150007">
    <property type="term" value="P:clathrin-dependent synaptic vesicle endocytosis"/>
    <property type="evidence" value="ECO:0007669"/>
    <property type="project" value="TreeGrafter"/>
</dbReference>
<feature type="domain" description="EH" evidence="3">
    <location>
        <begin position="266"/>
        <end position="307"/>
    </location>
</feature>
<accession>A0A0L7LHJ1</accession>
<dbReference type="PROSITE" id="PS50031">
    <property type="entry name" value="EH"/>
    <property type="match status" value="3"/>
</dbReference>
<evidence type="ECO:0000256" key="2">
    <source>
        <dbReference type="SAM" id="Coils"/>
    </source>
</evidence>
<dbReference type="SMART" id="SM00027">
    <property type="entry name" value="EH"/>
    <property type="match status" value="2"/>
</dbReference>
<name>A0A0L7LHJ1_OPEBR</name>
<feature type="coiled-coil region" evidence="2">
    <location>
        <begin position="438"/>
        <end position="486"/>
    </location>
</feature>
<protein>
    <submittedName>
        <fullName evidence="5">Dynamin-associated protein</fullName>
    </submittedName>
</protein>
<reference evidence="5 6" key="1">
    <citation type="journal article" date="2015" name="Genome Biol. Evol.">
        <title>The genome of winter moth (Operophtera brumata) provides a genomic perspective on sexual dimorphism and phenology.</title>
        <authorList>
            <person name="Derks M.F."/>
            <person name="Smit S."/>
            <person name="Salis L."/>
            <person name="Schijlen E."/>
            <person name="Bossers A."/>
            <person name="Mateman C."/>
            <person name="Pijl A.S."/>
            <person name="de Ridder D."/>
            <person name="Groenen M.A."/>
            <person name="Visser M.E."/>
            <person name="Megens H.J."/>
        </authorList>
    </citation>
    <scope>NUCLEOTIDE SEQUENCE [LARGE SCALE GENOMIC DNA]</scope>
    <source>
        <strain evidence="5">WM2013NL</strain>
        <tissue evidence="5">Head and thorax</tissue>
    </source>
</reference>
<dbReference type="GO" id="GO:0060090">
    <property type="term" value="F:molecular adaptor activity"/>
    <property type="evidence" value="ECO:0007669"/>
    <property type="project" value="TreeGrafter"/>
</dbReference>
<evidence type="ECO:0000313" key="6">
    <source>
        <dbReference type="Proteomes" id="UP000037510"/>
    </source>
</evidence>
<feature type="non-terminal residue" evidence="5">
    <location>
        <position position="1"/>
    </location>
</feature>
<dbReference type="PANTHER" id="PTHR11216:SF170">
    <property type="entry name" value="DYNAMIN ASSOCIATED PROTEIN 160, ISOFORM D"/>
    <property type="match status" value="1"/>
</dbReference>
<dbReference type="CDD" id="cd00052">
    <property type="entry name" value="EH"/>
    <property type="match status" value="2"/>
</dbReference>
<proteinExistence type="predicted"/>
<dbReference type="InterPro" id="IPR000261">
    <property type="entry name" value="EH_dom"/>
</dbReference>
<dbReference type="GO" id="GO:0097708">
    <property type="term" value="C:intracellular vesicle"/>
    <property type="evidence" value="ECO:0007669"/>
    <property type="project" value="TreeGrafter"/>
</dbReference>
<keyword evidence="6" id="KW-1185">Reference proteome</keyword>
<dbReference type="GO" id="GO:0005509">
    <property type="term" value="F:calcium ion binding"/>
    <property type="evidence" value="ECO:0007669"/>
    <property type="project" value="InterPro"/>
</dbReference>
<dbReference type="PANTHER" id="PTHR11216">
    <property type="entry name" value="EH DOMAIN"/>
    <property type="match status" value="1"/>
</dbReference>
<keyword evidence="2" id="KW-0175">Coiled coil</keyword>
<dbReference type="Proteomes" id="UP000037510">
    <property type="component" value="Unassembled WGS sequence"/>
</dbReference>
<dbReference type="InterPro" id="IPR002048">
    <property type="entry name" value="EF_hand_dom"/>
</dbReference>
<dbReference type="AlphaFoldDB" id="A0A0L7LHJ1"/>
<dbReference type="InterPro" id="IPR018247">
    <property type="entry name" value="EF_Hand_1_Ca_BS"/>
</dbReference>